<dbReference type="Proteomes" id="UP000224740">
    <property type="component" value="Unassembled WGS sequence"/>
</dbReference>
<keyword evidence="3" id="KW-1185">Reference proteome</keyword>
<dbReference type="KEGG" id="amar:AMRN_2668"/>
<proteinExistence type="predicted"/>
<dbReference type="PANTHER" id="PTHR42866">
    <property type="entry name" value="3-DEOXY-MANNO-OCTULOSONATE CYTIDYLYLTRANSFERASE"/>
    <property type="match status" value="1"/>
</dbReference>
<name>A0A347TP38_9BACT</name>
<dbReference type="EMBL" id="CP032101">
    <property type="protein sequence ID" value="AXX88366.1"/>
    <property type="molecule type" value="Genomic_DNA"/>
</dbReference>
<evidence type="ECO:0000313" key="3">
    <source>
        <dbReference type="Proteomes" id="UP000224740"/>
    </source>
</evidence>
<sequence length="246" mass="28691">MKNNLFIIIQARMTSTRLPKKVLLPLCGKTVLEVVIERLNKYKDNIIIATTDDGSETPILELCKKIDVKVSKGSVNNVLSRYYHSAKEFAATKKDIIVRITSDCPLIDCTMMEKVIDMYINGDYDYVSNRINRTVPVGLDVEVFSFELLEYMYINAKEDFEKEHVTPYIYLSHKDSYKIGSFEENKDNSTYRLTLDEQKDYEAIQEVYKKFNNQTDFSYKDLITMLEKNSYISKINESVKQKQVKE</sequence>
<dbReference type="Pfam" id="PF02348">
    <property type="entry name" value="CTP_transf_3"/>
    <property type="match status" value="1"/>
</dbReference>
<reference evidence="2" key="2">
    <citation type="submission" date="2017-09" db="EMBL/GenBank/DDBJ databases">
        <authorList>
            <person name="Perez-Cataluna A."/>
            <person name="Figueras M.J."/>
            <person name="Salas-Masso N."/>
        </authorList>
    </citation>
    <scope>NUCLEOTIDE SEQUENCE</scope>
    <source>
        <strain evidence="2">CECT 7727</strain>
    </source>
</reference>
<dbReference type="RefSeq" id="WP_099309851.1">
    <property type="nucleotide sequence ID" value="NZ_CP032101.1"/>
</dbReference>
<evidence type="ECO:0000313" key="2">
    <source>
        <dbReference type="EMBL" id="PHO16632.1"/>
    </source>
</evidence>
<reference evidence="1 4" key="3">
    <citation type="submission" date="2018-08" db="EMBL/GenBank/DDBJ databases">
        <title>Complete genome of the Arcobacter marinus type strain JCM 15502.</title>
        <authorList>
            <person name="Miller W.G."/>
            <person name="Yee E."/>
            <person name="Huynh S."/>
            <person name="Parker C.T."/>
        </authorList>
    </citation>
    <scope>NUCLEOTIDE SEQUENCE [LARGE SCALE GENOMIC DNA]</scope>
    <source>
        <strain evidence="1 4">JCM 15502</strain>
    </source>
</reference>
<dbReference type="AlphaFoldDB" id="A0A347TP38"/>
<dbReference type="Gene3D" id="3.90.550.10">
    <property type="entry name" value="Spore Coat Polysaccharide Biosynthesis Protein SpsA, Chain A"/>
    <property type="match status" value="1"/>
</dbReference>
<organism evidence="1 4">
    <name type="scientific">Malaciobacter marinus</name>
    <dbReference type="NCBI Taxonomy" id="505249"/>
    <lineage>
        <taxon>Bacteria</taxon>
        <taxon>Pseudomonadati</taxon>
        <taxon>Campylobacterota</taxon>
        <taxon>Epsilonproteobacteria</taxon>
        <taxon>Campylobacterales</taxon>
        <taxon>Arcobacteraceae</taxon>
        <taxon>Malaciobacter</taxon>
    </lineage>
</organism>
<dbReference type="GO" id="GO:0005829">
    <property type="term" value="C:cytosol"/>
    <property type="evidence" value="ECO:0007669"/>
    <property type="project" value="TreeGrafter"/>
</dbReference>
<gene>
    <name evidence="1" type="ORF">AMRN_2668</name>
    <name evidence="2" type="ORF">CPH92_00425</name>
</gene>
<reference evidence="3" key="1">
    <citation type="submission" date="2017-09" db="EMBL/GenBank/DDBJ databases">
        <title>Arcobacter canalis sp. nov., a new species isolated from a water canal contaminated with urban sewage.</title>
        <authorList>
            <person name="Perez-Cataluna A."/>
            <person name="Salas-Masso N."/>
            <person name="Figueras M.J."/>
        </authorList>
    </citation>
    <scope>NUCLEOTIDE SEQUENCE [LARGE SCALE GENOMIC DNA]</scope>
    <source>
        <strain evidence="3">CECT 7727</strain>
    </source>
</reference>
<dbReference type="EMBL" id="NXAO01000002">
    <property type="protein sequence ID" value="PHO16632.1"/>
    <property type="molecule type" value="Genomic_DNA"/>
</dbReference>
<dbReference type="PANTHER" id="PTHR42866:SF1">
    <property type="entry name" value="SPORE COAT POLYSACCHARIDE BIOSYNTHESIS PROTEIN SPSF"/>
    <property type="match status" value="1"/>
</dbReference>
<dbReference type="CDD" id="cd02518">
    <property type="entry name" value="GT2_SpsF"/>
    <property type="match status" value="1"/>
</dbReference>
<dbReference type="SUPFAM" id="SSF53448">
    <property type="entry name" value="Nucleotide-diphospho-sugar transferases"/>
    <property type="match status" value="1"/>
</dbReference>
<protein>
    <submittedName>
        <fullName evidence="1 2">Polysaccharide biosynthesis protein</fullName>
    </submittedName>
</protein>
<evidence type="ECO:0000313" key="4">
    <source>
        <dbReference type="Proteomes" id="UP000264693"/>
    </source>
</evidence>
<accession>A0A347TP38</accession>
<evidence type="ECO:0000313" key="1">
    <source>
        <dbReference type="EMBL" id="AXX88366.1"/>
    </source>
</evidence>
<dbReference type="Proteomes" id="UP000264693">
    <property type="component" value="Chromosome"/>
</dbReference>
<dbReference type="InterPro" id="IPR029044">
    <property type="entry name" value="Nucleotide-diphossugar_trans"/>
</dbReference>
<dbReference type="InterPro" id="IPR003329">
    <property type="entry name" value="Cytidylyl_trans"/>
</dbReference>